<dbReference type="Gene3D" id="3.60.21.10">
    <property type="match status" value="1"/>
</dbReference>
<keyword evidence="2" id="KW-0378">Hydrolase</keyword>
<evidence type="ECO:0000256" key="4">
    <source>
        <dbReference type="SAM" id="SignalP"/>
    </source>
</evidence>
<reference evidence="7" key="1">
    <citation type="submission" date="2020-06" db="EMBL/GenBank/DDBJ databases">
        <authorList>
            <person name="Li T."/>
            <person name="Hu X."/>
            <person name="Zhang T."/>
            <person name="Song X."/>
            <person name="Zhang H."/>
            <person name="Dai N."/>
            <person name="Sheng W."/>
            <person name="Hou X."/>
            <person name="Wei L."/>
        </authorList>
    </citation>
    <scope>NUCLEOTIDE SEQUENCE</scope>
    <source>
        <strain evidence="7">G01</strain>
        <tissue evidence="7">Leaf</tissue>
    </source>
</reference>
<dbReference type="SUPFAM" id="SSF56300">
    <property type="entry name" value="Metallo-dependent phosphatases"/>
    <property type="match status" value="1"/>
</dbReference>
<name>A0AAW2JQ90_9LAMI</name>
<dbReference type="InterPro" id="IPR004843">
    <property type="entry name" value="Calcineurin-like_PHP"/>
</dbReference>
<comment type="caution">
    <text evidence="7">The sequence shown here is derived from an EMBL/GenBank/DDBJ whole genome shotgun (WGS) entry which is preliminary data.</text>
</comment>
<feature type="chain" id="PRO_5043755295" evidence="4">
    <location>
        <begin position="23"/>
        <end position="543"/>
    </location>
</feature>
<dbReference type="Pfam" id="PF22936">
    <property type="entry name" value="Pol_BBD"/>
    <property type="match status" value="1"/>
</dbReference>
<evidence type="ECO:0000313" key="7">
    <source>
        <dbReference type="EMBL" id="KAL0295763.1"/>
    </source>
</evidence>
<dbReference type="GO" id="GO:0016787">
    <property type="term" value="F:hydrolase activity"/>
    <property type="evidence" value="ECO:0007669"/>
    <property type="project" value="UniProtKB-KW"/>
</dbReference>
<evidence type="ECO:0000256" key="2">
    <source>
        <dbReference type="ARBA" id="ARBA00022801"/>
    </source>
</evidence>
<feature type="domain" description="Calcineurin-like phosphoesterase" evidence="5">
    <location>
        <begin position="39"/>
        <end position="224"/>
    </location>
</feature>
<feature type="domain" description="Retrovirus-related Pol polyprotein from transposon TNT 1-94-like beta-barrel" evidence="6">
    <location>
        <begin position="434"/>
        <end position="513"/>
    </location>
</feature>
<sequence>MRAVTMIFLILGMLLVHGGTNAELQRFEHPTKPDGSLTALVIGDWGRKGEYNQSEVAYQMGVTAEKMDVDLIISTGDNFYPGGLSDVNDPAFDKSFTNIYTAPSLQKQWYTVLGNHDYRGDALAQLSPVLRGKDGNWFCMKSYILNTDIAEFFFIDTTPFQDKYFTNPEGEVYDWRGVLPRDKYLSTLLQDLESALKESRAKWKIVVGHHTIKSAGIHGNTQELVQKVLPILENPPETPAEASILAITTTDTTIIGTTKSKDEAKHKYDRDNKTECQRYLDYIETRYGGGDVGRKRYVVGKWLQFQMIDEKRIMDQIHKYENIVADVLSEELIGHMRTEEANRLKDKETSLSSLSIKANLVESAGSKDRFYQNKGKKFQKNNHHKSFKATDGSTKDKQKPATQGTPQINLAEKDNEIIAAVVVEANLVENKEDWILDTGASRHFCSNKALFHELLETTDECVFMGNSTTAGVLGKGKILLKLTSGKTLALIDVLYVPSLRRNLVSGSLLNKAGLKIVLESDKVIITKNNDFVGKDICLMGCLS</sequence>
<dbReference type="Pfam" id="PF00149">
    <property type="entry name" value="Metallophos"/>
    <property type="match status" value="1"/>
</dbReference>
<evidence type="ECO:0000259" key="6">
    <source>
        <dbReference type="Pfam" id="PF22936"/>
    </source>
</evidence>
<reference evidence="7" key="2">
    <citation type="journal article" date="2024" name="Plant">
        <title>Genomic evolution and insights into agronomic trait innovations of Sesamum species.</title>
        <authorList>
            <person name="Miao H."/>
            <person name="Wang L."/>
            <person name="Qu L."/>
            <person name="Liu H."/>
            <person name="Sun Y."/>
            <person name="Le M."/>
            <person name="Wang Q."/>
            <person name="Wei S."/>
            <person name="Zheng Y."/>
            <person name="Lin W."/>
            <person name="Duan Y."/>
            <person name="Cao H."/>
            <person name="Xiong S."/>
            <person name="Wang X."/>
            <person name="Wei L."/>
            <person name="Li C."/>
            <person name="Ma Q."/>
            <person name="Ju M."/>
            <person name="Zhao R."/>
            <person name="Li G."/>
            <person name="Mu C."/>
            <person name="Tian Q."/>
            <person name="Mei H."/>
            <person name="Zhang T."/>
            <person name="Gao T."/>
            <person name="Zhang H."/>
        </authorList>
    </citation>
    <scope>NUCLEOTIDE SEQUENCE</scope>
    <source>
        <strain evidence="7">G01</strain>
    </source>
</reference>
<dbReference type="InterPro" id="IPR029052">
    <property type="entry name" value="Metallo-depent_PP-like"/>
</dbReference>
<proteinExistence type="predicted"/>
<dbReference type="PANTHER" id="PTHR10161">
    <property type="entry name" value="TARTRATE-RESISTANT ACID PHOSPHATASE TYPE 5"/>
    <property type="match status" value="1"/>
</dbReference>
<accession>A0AAW2JQ90</accession>
<evidence type="ECO:0000259" key="5">
    <source>
        <dbReference type="Pfam" id="PF00149"/>
    </source>
</evidence>
<feature type="region of interest" description="Disordered" evidence="3">
    <location>
        <begin position="379"/>
        <end position="406"/>
    </location>
</feature>
<evidence type="ECO:0000256" key="1">
    <source>
        <dbReference type="ARBA" id="ARBA00022729"/>
    </source>
</evidence>
<gene>
    <name evidence="7" type="ORF">Sangu_2506500</name>
</gene>
<dbReference type="EMBL" id="JACGWK010000605">
    <property type="protein sequence ID" value="KAL0295763.1"/>
    <property type="molecule type" value="Genomic_DNA"/>
</dbReference>
<dbReference type="AlphaFoldDB" id="A0AAW2JQ90"/>
<protein>
    <submittedName>
        <fullName evidence="7">Purple acid phosphatase 3</fullName>
    </submittedName>
</protein>
<dbReference type="PANTHER" id="PTHR10161:SF34">
    <property type="entry name" value="PURPLE ACID PHOSPHATASE 4"/>
    <property type="match status" value="1"/>
</dbReference>
<dbReference type="InterPro" id="IPR054722">
    <property type="entry name" value="PolX-like_BBD"/>
</dbReference>
<feature type="signal peptide" evidence="4">
    <location>
        <begin position="1"/>
        <end position="22"/>
    </location>
</feature>
<keyword evidence="1 4" id="KW-0732">Signal</keyword>
<evidence type="ECO:0000256" key="3">
    <source>
        <dbReference type="SAM" id="MobiDB-lite"/>
    </source>
</evidence>
<dbReference type="InterPro" id="IPR051558">
    <property type="entry name" value="Metallophosphoesterase_PAP"/>
</dbReference>
<organism evidence="7">
    <name type="scientific">Sesamum angustifolium</name>
    <dbReference type="NCBI Taxonomy" id="2727405"/>
    <lineage>
        <taxon>Eukaryota</taxon>
        <taxon>Viridiplantae</taxon>
        <taxon>Streptophyta</taxon>
        <taxon>Embryophyta</taxon>
        <taxon>Tracheophyta</taxon>
        <taxon>Spermatophyta</taxon>
        <taxon>Magnoliopsida</taxon>
        <taxon>eudicotyledons</taxon>
        <taxon>Gunneridae</taxon>
        <taxon>Pentapetalae</taxon>
        <taxon>asterids</taxon>
        <taxon>lamiids</taxon>
        <taxon>Lamiales</taxon>
        <taxon>Pedaliaceae</taxon>
        <taxon>Sesamum</taxon>
    </lineage>
</organism>